<feature type="chain" id="PRO_5017180851" evidence="2">
    <location>
        <begin position="22"/>
        <end position="364"/>
    </location>
</feature>
<dbReference type="PROSITE" id="PS51257">
    <property type="entry name" value="PROKAR_LIPOPROTEIN"/>
    <property type="match status" value="1"/>
</dbReference>
<dbReference type="RefSeq" id="WP_133305020.1">
    <property type="nucleotide sequence ID" value="NZ_QXQB01000003.1"/>
</dbReference>
<dbReference type="AlphaFoldDB" id="A0A3A6PL81"/>
<keyword evidence="4" id="KW-1185">Reference proteome</keyword>
<keyword evidence="1" id="KW-0812">Transmembrane</keyword>
<dbReference type="Proteomes" id="UP000267798">
    <property type="component" value="Unassembled WGS sequence"/>
</dbReference>
<evidence type="ECO:0000313" key="4">
    <source>
        <dbReference type="Proteomes" id="UP000267798"/>
    </source>
</evidence>
<keyword evidence="1" id="KW-0472">Membrane</keyword>
<gene>
    <name evidence="3" type="ORF">D3P09_16580</name>
</gene>
<evidence type="ECO:0000256" key="1">
    <source>
        <dbReference type="SAM" id="Phobius"/>
    </source>
</evidence>
<evidence type="ECO:0000256" key="2">
    <source>
        <dbReference type="SAM" id="SignalP"/>
    </source>
</evidence>
<feature type="transmembrane region" description="Helical" evidence="1">
    <location>
        <begin position="308"/>
        <end position="333"/>
    </location>
</feature>
<accession>A0A3A6PL81</accession>
<comment type="caution">
    <text evidence="3">The sequence shown here is derived from an EMBL/GenBank/DDBJ whole genome shotgun (WGS) entry which is preliminary data.</text>
</comment>
<keyword evidence="2" id="KW-0732">Signal</keyword>
<name>A0A3A6PL81_9BACL</name>
<feature type="signal peptide" evidence="2">
    <location>
        <begin position="1"/>
        <end position="21"/>
    </location>
</feature>
<proteinExistence type="predicted"/>
<dbReference type="OrthoDB" id="2663590at2"/>
<dbReference type="EMBL" id="QXQB01000003">
    <property type="protein sequence ID" value="RJX39109.1"/>
    <property type="molecule type" value="Genomic_DNA"/>
</dbReference>
<organism evidence="3 4">
    <name type="scientific">Paenibacillus pinisoli</name>
    <dbReference type="NCBI Taxonomy" id="1276110"/>
    <lineage>
        <taxon>Bacteria</taxon>
        <taxon>Bacillati</taxon>
        <taxon>Bacillota</taxon>
        <taxon>Bacilli</taxon>
        <taxon>Bacillales</taxon>
        <taxon>Paenibacillaceae</taxon>
        <taxon>Paenibacillus</taxon>
    </lineage>
</organism>
<sequence length="364" mass="40470">MNRTLILSIALFLVGCLGVSAQSVQGTAPSSSFSISALQSDSKSIFMANSKADASLVFKVQVSNIASQEAAFKIYATDVLSTLRGGWSYPSSSEENRLVGTWFEEPVKSGSLKAGESAEYSFTLKVPANIQDGQYIGAIVLEEFIPAQTVTNESGMSVLSDIYIRQPIQTVINLNEAKAARQILIDPIYHQIEENGLITIYIPHRNTGTILVKPSGLLTLRNSSGTIIKSEQYAMDSVYVGTTGLYDMRLPDLLSSGDYVLTYQTTFQGGDLEGEYSFSLSPREVVSTINKAEQINPTYKLSFIEFIYMYWIWFLIIMITFLLLMLFIIFLLWKRKKEKRKESETIQREAISNVEANDKNGIGI</sequence>
<protein>
    <submittedName>
        <fullName evidence="3">DUF916 domain-containing protein</fullName>
    </submittedName>
</protein>
<keyword evidence="1" id="KW-1133">Transmembrane helix</keyword>
<evidence type="ECO:0000313" key="3">
    <source>
        <dbReference type="EMBL" id="RJX39109.1"/>
    </source>
</evidence>
<reference evidence="3 4" key="1">
    <citation type="submission" date="2018-09" db="EMBL/GenBank/DDBJ databases">
        <title>Paenibacillus aracenensis nov. sp. isolated from a cave in southern Spain.</title>
        <authorList>
            <person name="Jurado V."/>
            <person name="Gutierrez-Patricio S."/>
            <person name="Gonzalez-Pimentel J.L."/>
            <person name="Miller A.Z."/>
            <person name="Laiz L."/>
            <person name="Saiz-Jimenez C."/>
        </authorList>
    </citation>
    <scope>NUCLEOTIDE SEQUENCE [LARGE SCALE GENOMIC DNA]</scope>
    <source>
        <strain evidence="3 4">JCM 19203</strain>
    </source>
</reference>